<sequence>MVPTAQHFDYKKVLGVDVDVYHTTSSASGGKSPVIIFLHGGRFVLGNKSAMPRYLEEVARREWILVSANYRLAPQTPLREIYKDVVDVVAQIPPVVVETPFEINPATGGPYFQKSASHPRYQLFAFANKNGCSLQMMTGLDPNSEAEISKFKDISPLNQIHANYPPTYLVHGDADTMVIPEHSLNMKKALENADRKVRLEIKSHVFDFDIRYGSEEYQAYLAPMFGFLELEFNLVK</sequence>
<evidence type="ECO:0000256" key="1">
    <source>
        <dbReference type="ARBA" id="ARBA00022801"/>
    </source>
</evidence>
<dbReference type="InterPro" id="IPR013094">
    <property type="entry name" value="AB_hydrolase_3"/>
</dbReference>
<dbReference type="SUPFAM" id="SSF53474">
    <property type="entry name" value="alpha/beta-Hydrolases"/>
    <property type="match status" value="1"/>
</dbReference>
<protein>
    <recommendedName>
        <fullName evidence="6">Alpha/beta hydrolase fold-3 domain-containing protein</fullName>
    </recommendedName>
</protein>
<evidence type="ECO:0008006" key="6">
    <source>
        <dbReference type="Google" id="ProtNLM"/>
    </source>
</evidence>
<dbReference type="PANTHER" id="PTHR48081:SF3">
    <property type="entry name" value="ALPHA_BETA HYDROLASE FOLD-3 DOMAIN-CONTAINING PROTEIN"/>
    <property type="match status" value="1"/>
</dbReference>
<dbReference type="InterPro" id="IPR029058">
    <property type="entry name" value="AB_hydrolase_fold"/>
</dbReference>
<evidence type="ECO:0000313" key="4">
    <source>
        <dbReference type="EMBL" id="KAK9694158.1"/>
    </source>
</evidence>
<dbReference type="Proteomes" id="UP001479436">
    <property type="component" value="Unassembled WGS sequence"/>
</dbReference>
<gene>
    <name evidence="4" type="ORF">K7432_013541</name>
</gene>
<dbReference type="Pfam" id="PF07859">
    <property type="entry name" value="Abhydrolase_3"/>
    <property type="match status" value="1"/>
</dbReference>
<feature type="domain" description="Alpha/beta hydrolase fold-3" evidence="3">
    <location>
        <begin position="35"/>
        <end position="91"/>
    </location>
</feature>
<evidence type="ECO:0000259" key="3">
    <source>
        <dbReference type="Pfam" id="PF07859"/>
    </source>
</evidence>
<comment type="caution">
    <text evidence="4">The sequence shown here is derived from an EMBL/GenBank/DDBJ whole genome shotgun (WGS) entry which is preliminary data.</text>
</comment>
<dbReference type="PANTHER" id="PTHR48081">
    <property type="entry name" value="AB HYDROLASE SUPERFAMILY PROTEIN C4A8.06C"/>
    <property type="match status" value="1"/>
</dbReference>
<proteinExistence type="predicted"/>
<dbReference type="EMBL" id="JASJQH010008233">
    <property type="protein sequence ID" value="KAK9694158.1"/>
    <property type="molecule type" value="Genomic_DNA"/>
</dbReference>
<feature type="domain" description="Peptidase S9 prolyl oligopeptidase catalytic" evidence="2">
    <location>
        <begin position="142"/>
        <end position="202"/>
    </location>
</feature>
<dbReference type="Gene3D" id="3.40.50.1820">
    <property type="entry name" value="alpha/beta hydrolase"/>
    <property type="match status" value="2"/>
</dbReference>
<reference evidence="4 5" key="1">
    <citation type="submission" date="2023-04" db="EMBL/GenBank/DDBJ databases">
        <title>Genome of Basidiobolus ranarum AG-B5.</title>
        <authorList>
            <person name="Stajich J.E."/>
            <person name="Carter-House D."/>
            <person name="Gryganskyi A."/>
        </authorList>
    </citation>
    <scope>NUCLEOTIDE SEQUENCE [LARGE SCALE GENOMIC DNA]</scope>
    <source>
        <strain evidence="4 5">AG-B5</strain>
    </source>
</reference>
<dbReference type="Pfam" id="PF00326">
    <property type="entry name" value="Peptidase_S9"/>
    <property type="match status" value="1"/>
</dbReference>
<organism evidence="4 5">
    <name type="scientific">Basidiobolus ranarum</name>
    <dbReference type="NCBI Taxonomy" id="34480"/>
    <lineage>
        <taxon>Eukaryota</taxon>
        <taxon>Fungi</taxon>
        <taxon>Fungi incertae sedis</taxon>
        <taxon>Zoopagomycota</taxon>
        <taxon>Entomophthoromycotina</taxon>
        <taxon>Basidiobolomycetes</taxon>
        <taxon>Basidiobolales</taxon>
        <taxon>Basidiobolaceae</taxon>
        <taxon>Basidiobolus</taxon>
    </lineage>
</organism>
<dbReference type="InterPro" id="IPR001375">
    <property type="entry name" value="Peptidase_S9_cat"/>
</dbReference>
<dbReference type="InterPro" id="IPR050300">
    <property type="entry name" value="GDXG_lipolytic_enzyme"/>
</dbReference>
<keyword evidence="5" id="KW-1185">Reference proteome</keyword>
<evidence type="ECO:0000313" key="5">
    <source>
        <dbReference type="Proteomes" id="UP001479436"/>
    </source>
</evidence>
<keyword evidence="1" id="KW-0378">Hydrolase</keyword>
<accession>A0ABR2VQN9</accession>
<name>A0ABR2VQN9_9FUNG</name>
<evidence type="ECO:0000259" key="2">
    <source>
        <dbReference type="Pfam" id="PF00326"/>
    </source>
</evidence>